<feature type="binding site" evidence="7">
    <location>
        <position position="444"/>
    </location>
    <ligand>
        <name>ATP</name>
        <dbReference type="ChEBI" id="CHEBI:30616"/>
    </ligand>
</feature>
<dbReference type="PIRSF" id="PIRSF006630">
    <property type="entry name" value="NADS_GAT"/>
    <property type="match status" value="1"/>
</dbReference>
<feature type="binding site" evidence="7">
    <location>
        <position position="420"/>
    </location>
    <ligand>
        <name>deamido-NAD(+)</name>
        <dbReference type="ChEBI" id="CHEBI:58437"/>
        <note>ligand shared between two neighboring subunits</note>
    </ligand>
</feature>
<feature type="domain" description="CN hydrolase" evidence="10">
    <location>
        <begin position="4"/>
        <end position="264"/>
    </location>
</feature>
<dbReference type="CDD" id="cd00553">
    <property type="entry name" value="NAD_synthase"/>
    <property type="match status" value="1"/>
</dbReference>
<evidence type="ECO:0000256" key="8">
    <source>
        <dbReference type="PIRNR" id="PIRNR006630"/>
    </source>
</evidence>
<dbReference type="NCBIfam" id="TIGR00552">
    <property type="entry name" value="nadE"/>
    <property type="match status" value="1"/>
</dbReference>
<sequence>MKPLKIACATVNQTPLDWEGNLSRILQALATAKVQGADLVCFPELAITGYGSEDLFLSYWYPQRALAQLALLIPHCKGITVAVGLPVRMADNVYNTVAVIENGILQGFVAKQFMAIDGVHYEFRWFTPWQAHEVISFEWEGEKIPFGDLTFQLNGVHYGFEICEDAWRGALRPGFRLKDRKVDLIFNPSASHFAMGKTILRKELIEESSSLFDCYYCYVNLLGNESGRMIFDGEILLAKEGNTLGRNQLLSFKDYQVMTFDLENKIQEFAPIQPKEWEFVRASSLGLFDYLRKSKSKGFVLSLSGGADSSTIAVLVAEMVKRGIEELGLDIFLEKLNLKFSPKTSDPEKEIVGELLTTAYQGTKNSSEDTFQSARKLAESLGAKFYSWTIDEEVNSYTQKIEKAIGRKLTWETDDITLQNIQARARSPIIWMLANLNQALLLSTSNRSEGDVGYTTMDGDTSGSISPIAAVDKHFLIHWLKWAEKELDRPGLAAVNNLTPTAELRPLEKTQTDEMDLMPYSLLVEIERLAIRDRRSPMDTYELLKAETNLEPRQLKGYIKKFFRLWSRNQWKRERLAPSFHLDEFNVDPKTWYRFPILSGGFEEELKHLDQL</sequence>
<gene>
    <name evidence="7 11" type="primary">nadE</name>
    <name evidence="11" type="ORF">Aconfl_24640</name>
</gene>
<dbReference type="EMBL" id="BTPD01000007">
    <property type="protein sequence ID" value="GMQ29821.1"/>
    <property type="molecule type" value="Genomic_DNA"/>
</dbReference>
<dbReference type="Pfam" id="PF02540">
    <property type="entry name" value="NAD_synthase"/>
    <property type="match status" value="1"/>
</dbReference>
<feature type="active site" description="Nucleophile; for glutaminase activity" evidence="7">
    <location>
        <position position="163"/>
    </location>
</feature>
<dbReference type="SUPFAM" id="SSF56317">
    <property type="entry name" value="Carbon-nitrogen hydrolase"/>
    <property type="match status" value="1"/>
</dbReference>
<keyword evidence="12" id="KW-1185">Reference proteome</keyword>
<accession>A0ABQ6PQ80</accession>
<dbReference type="PROSITE" id="PS50263">
    <property type="entry name" value="CN_HYDROLASE"/>
    <property type="match status" value="1"/>
</dbReference>
<comment type="catalytic activity">
    <reaction evidence="7 8">
        <text>deamido-NAD(+) + L-glutamine + ATP + H2O = L-glutamate + AMP + diphosphate + NAD(+) + H(+)</text>
        <dbReference type="Rhea" id="RHEA:24384"/>
        <dbReference type="ChEBI" id="CHEBI:15377"/>
        <dbReference type="ChEBI" id="CHEBI:15378"/>
        <dbReference type="ChEBI" id="CHEBI:29985"/>
        <dbReference type="ChEBI" id="CHEBI:30616"/>
        <dbReference type="ChEBI" id="CHEBI:33019"/>
        <dbReference type="ChEBI" id="CHEBI:57540"/>
        <dbReference type="ChEBI" id="CHEBI:58359"/>
        <dbReference type="ChEBI" id="CHEBI:58437"/>
        <dbReference type="ChEBI" id="CHEBI:456215"/>
        <dbReference type="EC" id="6.3.5.1"/>
    </reaction>
</comment>
<evidence type="ECO:0000313" key="11">
    <source>
        <dbReference type="EMBL" id="GMQ29821.1"/>
    </source>
</evidence>
<keyword evidence="6 7" id="KW-0520">NAD</keyword>
<comment type="similarity">
    <text evidence="2 7 8">In the C-terminal section; belongs to the NAD synthetase family.</text>
</comment>
<organism evidence="11 12">
    <name type="scientific">Algoriphagus confluentis</name>
    <dbReference type="NCBI Taxonomy" id="1697556"/>
    <lineage>
        <taxon>Bacteria</taxon>
        <taxon>Pseudomonadati</taxon>
        <taxon>Bacteroidota</taxon>
        <taxon>Cytophagia</taxon>
        <taxon>Cytophagales</taxon>
        <taxon>Cyclobacteriaceae</taxon>
        <taxon>Algoriphagus</taxon>
    </lineage>
</organism>
<dbReference type="PANTHER" id="PTHR23090:SF9">
    <property type="entry name" value="GLUTAMINE-DEPENDENT NAD(+) SYNTHETASE"/>
    <property type="match status" value="1"/>
</dbReference>
<dbReference type="InterPro" id="IPR014445">
    <property type="entry name" value="Gln-dep_NAD_synthase"/>
</dbReference>
<dbReference type="Gene3D" id="3.60.110.10">
    <property type="entry name" value="Carbon-nitrogen hydrolase"/>
    <property type="match status" value="1"/>
</dbReference>
<comment type="caution">
    <text evidence="11">The sequence shown here is derived from an EMBL/GenBank/DDBJ whole genome shotgun (WGS) entry which is preliminary data.</text>
</comment>
<dbReference type="Proteomes" id="UP001338309">
    <property type="component" value="Unassembled WGS sequence"/>
</dbReference>
<evidence type="ECO:0000256" key="9">
    <source>
        <dbReference type="RuleBase" id="RU003811"/>
    </source>
</evidence>
<proteinExistence type="inferred from homology"/>
<keyword evidence="3 7" id="KW-0436">Ligase</keyword>
<dbReference type="PANTHER" id="PTHR23090">
    <property type="entry name" value="NH 3 /GLUTAMINE-DEPENDENT NAD + SYNTHETASE"/>
    <property type="match status" value="1"/>
</dbReference>
<feature type="active site" description="For glutaminase activity" evidence="7">
    <location>
        <position position="111"/>
    </location>
</feature>
<evidence type="ECO:0000256" key="1">
    <source>
        <dbReference type="ARBA" id="ARBA00005188"/>
    </source>
</evidence>
<feature type="binding site" evidence="7">
    <location>
        <position position="191"/>
    </location>
    <ligand>
        <name>L-glutamine</name>
        <dbReference type="ChEBI" id="CHEBI:58359"/>
    </ligand>
</feature>
<evidence type="ECO:0000259" key="10">
    <source>
        <dbReference type="PROSITE" id="PS50263"/>
    </source>
</evidence>
<comment type="similarity">
    <text evidence="9">Belongs to the NAD synthetase family.</text>
</comment>
<dbReference type="InterPro" id="IPR003010">
    <property type="entry name" value="C-N_Hydrolase"/>
</dbReference>
<dbReference type="Gene3D" id="3.40.50.620">
    <property type="entry name" value="HUPs"/>
    <property type="match status" value="1"/>
</dbReference>
<comment type="pathway">
    <text evidence="1 7 8">Cofactor biosynthesis; NAD(+) biosynthesis; NAD(+) from deamido-NAD(+) (L-Gln route): step 1/1.</text>
</comment>
<dbReference type="InterPro" id="IPR036526">
    <property type="entry name" value="C-N_Hydrolase_sf"/>
</dbReference>
<dbReference type="RefSeq" id="WP_338224539.1">
    <property type="nucleotide sequence ID" value="NZ_BTPD01000007.1"/>
</dbReference>
<dbReference type="InterPro" id="IPR014729">
    <property type="entry name" value="Rossmann-like_a/b/a_fold"/>
</dbReference>
<keyword evidence="5 7" id="KW-0067">ATP-binding</keyword>
<protein>
    <recommendedName>
        <fullName evidence="7 8">Glutamine-dependent NAD(+) synthetase</fullName>
        <ecNumber evidence="7 8">6.3.5.1</ecNumber>
    </recommendedName>
    <alternativeName>
        <fullName evidence="7 8">NAD(+) synthase [glutamine-hydrolyzing]</fullName>
    </alternativeName>
</protein>
<evidence type="ECO:0000256" key="7">
    <source>
        <dbReference type="HAMAP-Rule" id="MF_02090"/>
    </source>
</evidence>
<evidence type="ECO:0000256" key="4">
    <source>
        <dbReference type="ARBA" id="ARBA00022741"/>
    </source>
</evidence>
<feature type="active site" description="Proton acceptor; for glutaminase activity" evidence="7">
    <location>
        <position position="44"/>
    </location>
</feature>
<comment type="function">
    <text evidence="7">Catalyzes the ATP-dependent amidation of deamido-NAD to form NAD. Uses L-glutamine as a nitrogen source.</text>
</comment>
<evidence type="ECO:0000256" key="3">
    <source>
        <dbReference type="ARBA" id="ARBA00022598"/>
    </source>
</evidence>
<dbReference type="Pfam" id="PF00795">
    <property type="entry name" value="CN_hydrolase"/>
    <property type="match status" value="1"/>
</dbReference>
<keyword evidence="4 7" id="KW-0547">Nucleotide-binding</keyword>
<evidence type="ECO:0000256" key="5">
    <source>
        <dbReference type="ARBA" id="ARBA00022840"/>
    </source>
</evidence>
<evidence type="ECO:0000313" key="12">
    <source>
        <dbReference type="Proteomes" id="UP001338309"/>
    </source>
</evidence>
<comment type="caution">
    <text evidence="7">Lacks conserved residue(s) required for the propagation of feature annotation.</text>
</comment>
<dbReference type="InterPro" id="IPR022310">
    <property type="entry name" value="NAD/GMP_synthase"/>
</dbReference>
<reference evidence="11 12" key="1">
    <citation type="submission" date="2023-08" db="EMBL/GenBank/DDBJ databases">
        <title>Draft genome sequence of Algoriphagus confluentis.</title>
        <authorList>
            <person name="Takatani N."/>
            <person name="Hosokawa M."/>
            <person name="Sawabe T."/>
        </authorList>
    </citation>
    <scope>NUCLEOTIDE SEQUENCE [LARGE SCALE GENOMIC DNA]</scope>
    <source>
        <strain evidence="11 12">NBRC 111222</strain>
    </source>
</reference>
<evidence type="ECO:0000256" key="2">
    <source>
        <dbReference type="ARBA" id="ARBA00007145"/>
    </source>
</evidence>
<dbReference type="HAMAP" id="MF_02090">
    <property type="entry name" value="NadE_glutamine_dep"/>
    <property type="match status" value="1"/>
</dbReference>
<feature type="binding site" evidence="7">
    <location>
        <position position="449"/>
    </location>
    <ligand>
        <name>deamido-NAD(+)</name>
        <dbReference type="ChEBI" id="CHEBI:58437"/>
        <note>ligand shared between two neighboring subunits</note>
    </ligand>
</feature>
<feature type="binding site" evidence="7">
    <location>
        <position position="572"/>
    </location>
    <ligand>
        <name>deamido-NAD(+)</name>
        <dbReference type="ChEBI" id="CHEBI:58437"/>
        <note>ligand shared between two neighboring subunits</note>
    </ligand>
</feature>
<name>A0ABQ6PQ80_9BACT</name>
<dbReference type="EC" id="6.3.5.1" evidence="7 8"/>
<dbReference type="CDD" id="cd07570">
    <property type="entry name" value="GAT_Gln-NAD-synth"/>
    <property type="match status" value="1"/>
</dbReference>
<dbReference type="SUPFAM" id="SSF52402">
    <property type="entry name" value="Adenine nucleotide alpha hydrolases-like"/>
    <property type="match status" value="1"/>
</dbReference>
<feature type="binding site" evidence="7">
    <location>
        <position position="197"/>
    </location>
    <ligand>
        <name>L-glutamine</name>
        <dbReference type="ChEBI" id="CHEBI:58359"/>
    </ligand>
</feature>
<evidence type="ECO:0000256" key="6">
    <source>
        <dbReference type="ARBA" id="ARBA00023027"/>
    </source>
</evidence>
<dbReference type="InterPro" id="IPR003694">
    <property type="entry name" value="NAD_synthase"/>
</dbReference>